<dbReference type="AlphaFoldDB" id="A0A366KXB8"/>
<dbReference type="OrthoDB" id="597477at2"/>
<reference evidence="3 4" key="1">
    <citation type="submission" date="2018-07" db="EMBL/GenBank/DDBJ databases">
        <title>A draft genome of a endophytic bacteria, a new species of Pedobacter.</title>
        <authorList>
            <person name="Zhang Z.D."/>
            <person name="Chen Z.J."/>
        </authorList>
    </citation>
    <scope>NUCLEOTIDE SEQUENCE [LARGE SCALE GENOMIC DNA]</scope>
    <source>
        <strain evidence="3 4">RS10</strain>
    </source>
</reference>
<dbReference type="Proteomes" id="UP000252081">
    <property type="component" value="Unassembled WGS sequence"/>
</dbReference>
<evidence type="ECO:0000256" key="2">
    <source>
        <dbReference type="ARBA" id="ARBA00023002"/>
    </source>
</evidence>
<evidence type="ECO:0000313" key="4">
    <source>
        <dbReference type="Proteomes" id="UP000252081"/>
    </source>
</evidence>
<dbReference type="FunFam" id="3.40.50.720:FF:000084">
    <property type="entry name" value="Short-chain dehydrogenase reductase"/>
    <property type="match status" value="1"/>
</dbReference>
<comment type="similarity">
    <text evidence="1">Belongs to the short-chain dehydrogenases/reductases (SDR) family.</text>
</comment>
<keyword evidence="2" id="KW-0560">Oxidoreductase</keyword>
<dbReference type="PANTHER" id="PTHR43639:SF1">
    <property type="entry name" value="SHORT-CHAIN DEHYDROGENASE_REDUCTASE FAMILY PROTEIN"/>
    <property type="match status" value="1"/>
</dbReference>
<dbReference type="PANTHER" id="PTHR43639">
    <property type="entry name" value="OXIDOREDUCTASE, SHORT-CHAIN DEHYDROGENASE/REDUCTASE FAMILY (AFU_ORTHOLOGUE AFUA_5G02870)"/>
    <property type="match status" value="1"/>
</dbReference>
<gene>
    <name evidence="3" type="ORF">DRW42_14475</name>
</gene>
<dbReference type="InterPro" id="IPR020904">
    <property type="entry name" value="Sc_DH/Rdtase_CS"/>
</dbReference>
<evidence type="ECO:0000313" key="3">
    <source>
        <dbReference type="EMBL" id="RBQ06287.1"/>
    </source>
</evidence>
<comment type="caution">
    <text evidence="3">The sequence shown here is derived from an EMBL/GenBank/DDBJ whole genome shotgun (WGS) entry which is preliminary data.</text>
</comment>
<name>A0A366KXB8_9SPHI</name>
<dbReference type="InterPro" id="IPR002347">
    <property type="entry name" value="SDR_fam"/>
</dbReference>
<dbReference type="RefSeq" id="WP_113949536.1">
    <property type="nucleotide sequence ID" value="NZ_QNQU01000011.1"/>
</dbReference>
<dbReference type="EMBL" id="QNQU01000011">
    <property type="protein sequence ID" value="RBQ06287.1"/>
    <property type="molecule type" value="Genomic_DNA"/>
</dbReference>
<dbReference type="PRINTS" id="PR00081">
    <property type="entry name" value="GDHRDH"/>
</dbReference>
<dbReference type="GO" id="GO:0016491">
    <property type="term" value="F:oxidoreductase activity"/>
    <property type="evidence" value="ECO:0007669"/>
    <property type="project" value="UniProtKB-KW"/>
</dbReference>
<dbReference type="Gene3D" id="3.40.50.720">
    <property type="entry name" value="NAD(P)-binding Rossmann-like Domain"/>
    <property type="match status" value="1"/>
</dbReference>
<organism evidence="3 4">
    <name type="scientific">Pedobacter miscanthi</name>
    <dbReference type="NCBI Taxonomy" id="2259170"/>
    <lineage>
        <taxon>Bacteria</taxon>
        <taxon>Pseudomonadati</taxon>
        <taxon>Bacteroidota</taxon>
        <taxon>Sphingobacteriia</taxon>
        <taxon>Sphingobacteriales</taxon>
        <taxon>Sphingobacteriaceae</taxon>
        <taxon>Pedobacter</taxon>
    </lineage>
</organism>
<dbReference type="PRINTS" id="PR00080">
    <property type="entry name" value="SDRFAMILY"/>
</dbReference>
<protein>
    <submittedName>
        <fullName evidence="3">Short-chain dehydrogenase</fullName>
    </submittedName>
</protein>
<dbReference type="Pfam" id="PF13561">
    <property type="entry name" value="adh_short_C2"/>
    <property type="match status" value="1"/>
</dbReference>
<sequence>MLKNKIVVVTGGGDGIGWECAKAYVRAGATVCIIDKNPLPDEKLDALTLTENLVLICNLTNETAVAAAFNSIIKKYGQIDAIHNNAAIAHPSKTLDETSNTEWDLLMDVNLKSILYTTRYGIAHLKKSEGCILNTSSMVGSIGQDNHAVYVATKGAINALTKAMALDYAPFKIRVNAVSPAAVNTPTLKAWSEEQPNQNEIETYLNKLQPLGNMPEGDVIADSCVFLLSNAARFITGTILPVSGGAELGYRTLI</sequence>
<dbReference type="InterPro" id="IPR036291">
    <property type="entry name" value="NAD(P)-bd_dom_sf"/>
</dbReference>
<accession>A0A366KXB8</accession>
<dbReference type="CDD" id="cd05233">
    <property type="entry name" value="SDR_c"/>
    <property type="match status" value="1"/>
</dbReference>
<dbReference type="SUPFAM" id="SSF51735">
    <property type="entry name" value="NAD(P)-binding Rossmann-fold domains"/>
    <property type="match status" value="1"/>
</dbReference>
<evidence type="ECO:0000256" key="1">
    <source>
        <dbReference type="ARBA" id="ARBA00006484"/>
    </source>
</evidence>
<dbReference type="PROSITE" id="PS00061">
    <property type="entry name" value="ADH_SHORT"/>
    <property type="match status" value="1"/>
</dbReference>
<proteinExistence type="inferred from homology"/>
<keyword evidence="4" id="KW-1185">Reference proteome</keyword>